<organism evidence="4 5">
    <name type="scientific">Pristionchus fissidentatus</name>
    <dbReference type="NCBI Taxonomy" id="1538716"/>
    <lineage>
        <taxon>Eukaryota</taxon>
        <taxon>Metazoa</taxon>
        <taxon>Ecdysozoa</taxon>
        <taxon>Nematoda</taxon>
        <taxon>Chromadorea</taxon>
        <taxon>Rhabditida</taxon>
        <taxon>Rhabditina</taxon>
        <taxon>Diplogasteromorpha</taxon>
        <taxon>Diplogasteroidea</taxon>
        <taxon>Neodiplogasteridae</taxon>
        <taxon>Pristionchus</taxon>
    </lineage>
</organism>
<dbReference type="InterPro" id="IPR051276">
    <property type="entry name" value="Saccharopine_DH-like_oxidrdct"/>
</dbReference>
<reference evidence="4" key="1">
    <citation type="submission" date="2023-10" db="EMBL/GenBank/DDBJ databases">
        <title>Genome assembly of Pristionchus species.</title>
        <authorList>
            <person name="Yoshida K."/>
            <person name="Sommer R.J."/>
        </authorList>
    </citation>
    <scope>NUCLEOTIDE SEQUENCE</scope>
    <source>
        <strain evidence="4">RS5133</strain>
    </source>
</reference>
<accession>A0AAV5VV38</accession>
<proteinExistence type="inferred from homology"/>
<sequence>MSRCDIAVYGATGFAGSYIVRALATSTLFQKKSIAVAGRNEEKLRQILKEIADETGEKVDDVSKYTIIVADSSKDESLSNMAKQAAVIINAVGPYIIHGDAVLRAAINNGAHHIDLSGEPARTEQKYCKMARDKGVYVVGACGWDSIPCDLGVDFLKRNFDGTLTFAETFVTIRSGESGYTLNSGTYDSIILAIKSIREGNQRALTRSIMPQEMPKAKYRPPRRFPLWKVSENAHTAWSIPFVGSDKSIVDRSQYYDYHVNGKKPVQINTYFSFRSFCISVLFSMWLGIFSFFALFSPTRKILHAHPDGISFGVFKKDGPTKEQIKDTSFDYYFFGTGWGAGEAIDEERPAKKMGAVCHGADPAYVATAACISAAALALIDDKEKLPKEGGVFTTASAFRDTRIYEYLKSLGVTFEII</sequence>
<protein>
    <recommendedName>
        <fullName evidence="3">Saccharopine dehydrogenase NADP binding domain-containing protein</fullName>
    </recommendedName>
</protein>
<dbReference type="FunFam" id="3.40.50.720:FF:000178">
    <property type="entry name" value="Saccharopine dehydrogenase-like oxidoreductase"/>
    <property type="match status" value="1"/>
</dbReference>
<evidence type="ECO:0000313" key="4">
    <source>
        <dbReference type="EMBL" id="GMT23419.1"/>
    </source>
</evidence>
<dbReference type="SUPFAM" id="SSF51735">
    <property type="entry name" value="NAD(P)-binding Rossmann-fold domains"/>
    <property type="match status" value="1"/>
</dbReference>
<evidence type="ECO:0000313" key="5">
    <source>
        <dbReference type="Proteomes" id="UP001432322"/>
    </source>
</evidence>
<feature type="domain" description="Saccharopine dehydrogenase NADP binding" evidence="3">
    <location>
        <begin position="6"/>
        <end position="130"/>
    </location>
</feature>
<gene>
    <name evidence="4" type="ORF">PFISCL1PPCAC_14716</name>
</gene>
<dbReference type="Pfam" id="PF03435">
    <property type="entry name" value="Sacchrp_dh_NADP"/>
    <property type="match status" value="1"/>
</dbReference>
<dbReference type="EMBL" id="BTSY01000004">
    <property type="protein sequence ID" value="GMT23419.1"/>
    <property type="molecule type" value="Genomic_DNA"/>
</dbReference>
<dbReference type="AlphaFoldDB" id="A0AAV5VV38"/>
<dbReference type="PANTHER" id="PTHR12286">
    <property type="entry name" value="SACCHAROPINE DEHYDROGENASE-LIKE OXIDOREDUCTASE"/>
    <property type="match status" value="1"/>
</dbReference>
<evidence type="ECO:0000259" key="3">
    <source>
        <dbReference type="Pfam" id="PF03435"/>
    </source>
</evidence>
<dbReference type="GO" id="GO:0005811">
    <property type="term" value="C:lipid droplet"/>
    <property type="evidence" value="ECO:0007669"/>
    <property type="project" value="TreeGrafter"/>
</dbReference>
<name>A0AAV5VV38_9BILA</name>
<keyword evidence="2" id="KW-0472">Membrane</keyword>
<dbReference type="GO" id="GO:0009247">
    <property type="term" value="P:glycolipid biosynthetic process"/>
    <property type="evidence" value="ECO:0007669"/>
    <property type="project" value="TreeGrafter"/>
</dbReference>
<dbReference type="Proteomes" id="UP001432322">
    <property type="component" value="Unassembled WGS sequence"/>
</dbReference>
<keyword evidence="5" id="KW-1185">Reference proteome</keyword>
<dbReference type="GO" id="GO:0005886">
    <property type="term" value="C:plasma membrane"/>
    <property type="evidence" value="ECO:0007669"/>
    <property type="project" value="TreeGrafter"/>
</dbReference>
<dbReference type="GO" id="GO:0005739">
    <property type="term" value="C:mitochondrion"/>
    <property type="evidence" value="ECO:0007669"/>
    <property type="project" value="TreeGrafter"/>
</dbReference>
<dbReference type="Gene3D" id="3.40.50.720">
    <property type="entry name" value="NAD(P)-binding Rossmann-like Domain"/>
    <property type="match status" value="1"/>
</dbReference>
<keyword evidence="2" id="KW-1133">Transmembrane helix</keyword>
<evidence type="ECO:0000256" key="1">
    <source>
        <dbReference type="ARBA" id="ARBA00038048"/>
    </source>
</evidence>
<dbReference type="InterPro" id="IPR036291">
    <property type="entry name" value="NAD(P)-bd_dom_sf"/>
</dbReference>
<dbReference type="InterPro" id="IPR005097">
    <property type="entry name" value="Sacchrp_dh_NADP-bd"/>
</dbReference>
<evidence type="ECO:0000256" key="2">
    <source>
        <dbReference type="SAM" id="Phobius"/>
    </source>
</evidence>
<comment type="similarity">
    <text evidence="1">Belongs to the saccharopine dehydrogenase family.</text>
</comment>
<dbReference type="PANTHER" id="PTHR12286:SF5">
    <property type="entry name" value="SACCHAROPINE DEHYDROGENASE-LIKE OXIDOREDUCTASE"/>
    <property type="match status" value="1"/>
</dbReference>
<feature type="transmembrane region" description="Helical" evidence="2">
    <location>
        <begin position="274"/>
        <end position="296"/>
    </location>
</feature>
<feature type="non-terminal residue" evidence="4">
    <location>
        <position position="418"/>
    </location>
</feature>
<comment type="caution">
    <text evidence="4">The sequence shown here is derived from an EMBL/GenBank/DDBJ whole genome shotgun (WGS) entry which is preliminary data.</text>
</comment>
<keyword evidence="2" id="KW-0812">Transmembrane</keyword>